<proteinExistence type="predicted"/>
<comment type="caution">
    <text evidence="1">The sequence shown here is derived from an EMBL/GenBank/DDBJ whole genome shotgun (WGS) entry which is preliminary data.</text>
</comment>
<reference evidence="1" key="1">
    <citation type="journal article" date="2020" name="bioRxiv">
        <title>A rank-normalized archaeal taxonomy based on genome phylogeny resolves widespread incomplete and uneven classifications.</title>
        <authorList>
            <person name="Rinke C."/>
            <person name="Chuvochina M."/>
            <person name="Mussig A.J."/>
            <person name="Chaumeil P.-A."/>
            <person name="Waite D.W."/>
            <person name="Whitman W.B."/>
            <person name="Parks D.H."/>
            <person name="Hugenholtz P."/>
        </authorList>
    </citation>
    <scope>NUCLEOTIDE SEQUENCE</scope>
    <source>
        <strain evidence="1">UBA8838</strain>
    </source>
</reference>
<evidence type="ECO:0000313" key="2">
    <source>
        <dbReference type="Proteomes" id="UP000646844"/>
    </source>
</evidence>
<dbReference type="RefSeq" id="WP_052846465.1">
    <property type="nucleotide sequence ID" value="NZ_BAABQO010000004.1"/>
</dbReference>
<name>A0A832TR95_9CREN</name>
<dbReference type="GeneID" id="25400262"/>
<dbReference type="AlphaFoldDB" id="A0A832TR95"/>
<dbReference type="Proteomes" id="UP000646844">
    <property type="component" value="Unassembled WGS sequence"/>
</dbReference>
<sequence length="65" mass="7537">MEIVVKVYFLTIKIIIIYKSIKIFNLARKDFIPSLAFIGNSFARGNYRNGNNVNILIIFPDIEDE</sequence>
<evidence type="ECO:0000313" key="1">
    <source>
        <dbReference type="EMBL" id="HII74023.1"/>
    </source>
</evidence>
<organism evidence="1 2">
    <name type="scientific">Sulfurisphaera tokodaii</name>
    <dbReference type="NCBI Taxonomy" id="111955"/>
    <lineage>
        <taxon>Archaea</taxon>
        <taxon>Thermoproteota</taxon>
        <taxon>Thermoprotei</taxon>
        <taxon>Sulfolobales</taxon>
        <taxon>Sulfolobaceae</taxon>
        <taxon>Sulfurisphaera</taxon>
    </lineage>
</organism>
<protein>
    <submittedName>
        <fullName evidence="1">Uncharacterized protein</fullName>
    </submittedName>
</protein>
<gene>
    <name evidence="1" type="ORF">HA332_06515</name>
</gene>
<dbReference type="EMBL" id="DUJO01000025">
    <property type="protein sequence ID" value="HII74023.1"/>
    <property type="molecule type" value="Genomic_DNA"/>
</dbReference>
<accession>A0A832TR95</accession>